<feature type="region of interest" description="Disordered" evidence="5">
    <location>
        <begin position="187"/>
        <end position="389"/>
    </location>
</feature>
<proteinExistence type="inferred from homology"/>
<accession>A0A3Q0IMY8</accession>
<keyword evidence="7" id="KW-0648">Protein biosynthesis</keyword>
<evidence type="ECO:0000256" key="5">
    <source>
        <dbReference type="SAM" id="MobiDB-lite"/>
    </source>
</evidence>
<feature type="compositionally biased region" description="Polar residues" evidence="5">
    <location>
        <begin position="202"/>
        <end position="241"/>
    </location>
</feature>
<evidence type="ECO:0000313" key="7">
    <source>
        <dbReference type="RefSeq" id="XP_026677664.1"/>
    </source>
</evidence>
<reference evidence="7" key="1">
    <citation type="submission" date="2025-08" db="UniProtKB">
        <authorList>
            <consortium name="RefSeq"/>
        </authorList>
    </citation>
    <scope>IDENTIFICATION</scope>
</reference>
<gene>
    <name evidence="7" type="primary">LOC103506877</name>
</gene>
<dbReference type="PRINTS" id="PR00194">
    <property type="entry name" value="TROPOMYOSIN"/>
</dbReference>
<evidence type="ECO:0000313" key="6">
    <source>
        <dbReference type="Proteomes" id="UP000079169"/>
    </source>
</evidence>
<keyword evidence="6" id="KW-1185">Reference proteome</keyword>
<sequence>MYGCQQFRKSAARISTPSWQQWKKNVNKQKSSDCSVISRSACRNSKSLRKSVCRKEFTCDRDVKMSDSPVKKSHPAKQIRRGHCLTFKKNRHRDEDLLEIHKPLDFIDNNPVITSDKEMKSDKSSESSSHVSNVQVLCKSNVTSQYLATSDKEQSAGVQNSHGTDVLERRVSRSNVEACDGRTSILQESSGRLQEDRYSAAGVSTRSNSTAVTSGSYATGVTTGSPTGVNSTESRSSNTGYSGCADISTSGSNSTSAAFNSTSPTSSHSLSSLDQTSSVSNQTKEHAKNIPLRPTTLPLQDPHVPHLLPPSNERTVIGRELTPPRRDTNETQSNSSSTSPNTSNASSSSRRNNKKPPPSNNPPLHIESNVREEADGSEDPPDPEIEELSRLRCPSECTEIIAERENRRRLRQRRCADYPGLAFGSSLFSSDTMMKFNIIRNELHNILNSQLKRAESEVAALNRRIQLLEEDLERSEERLATATAKLAEASQAADESERQRKILENRSLADEERMDALENQLKEARFLAEEADKKYDEVARKLAMVEADLERAEERAESGEAKIVELEEELRVVGNNLKSLEVSEEKANQREEEYKNQIKMLNNRLKEAEARAEFAERSVQKLQKEVDRLEGKIPHKSVADLNHIFPFQRTIKSVKSFIEYFLVSGNFSRLKGFEKFPRFFNALTSKIGS</sequence>
<dbReference type="Pfam" id="PF00261">
    <property type="entry name" value="Tropomyosin"/>
    <property type="match status" value="1"/>
</dbReference>
<keyword evidence="2 4" id="KW-0175">Coiled coil</keyword>
<evidence type="ECO:0000256" key="3">
    <source>
        <dbReference type="RuleBase" id="RU004515"/>
    </source>
</evidence>
<dbReference type="SUPFAM" id="SSF57997">
    <property type="entry name" value="Tropomyosin"/>
    <property type="match status" value="1"/>
</dbReference>
<dbReference type="FunFam" id="1.20.5.170:FF:000001">
    <property type="entry name" value="Tropomyosin alpha-1 chain isoform 1"/>
    <property type="match status" value="1"/>
</dbReference>
<feature type="coiled-coil region" evidence="4">
    <location>
        <begin position="444"/>
        <end position="632"/>
    </location>
</feature>
<name>A0A3Q0IMY8_DIACI</name>
<dbReference type="CTD" id="41852"/>
<evidence type="ECO:0000256" key="1">
    <source>
        <dbReference type="ARBA" id="ARBA00009036"/>
    </source>
</evidence>
<organism evidence="6 7">
    <name type="scientific">Diaphorina citri</name>
    <name type="common">Asian citrus psyllid</name>
    <dbReference type="NCBI Taxonomy" id="121845"/>
    <lineage>
        <taxon>Eukaryota</taxon>
        <taxon>Metazoa</taxon>
        <taxon>Ecdysozoa</taxon>
        <taxon>Arthropoda</taxon>
        <taxon>Hexapoda</taxon>
        <taxon>Insecta</taxon>
        <taxon>Pterygota</taxon>
        <taxon>Neoptera</taxon>
        <taxon>Paraneoptera</taxon>
        <taxon>Hemiptera</taxon>
        <taxon>Sternorrhyncha</taxon>
        <taxon>Psylloidea</taxon>
        <taxon>Psyllidae</taxon>
        <taxon>Diaphorininae</taxon>
        <taxon>Diaphorina</taxon>
    </lineage>
</organism>
<dbReference type="STRING" id="121845.A0A3Q0IMY8"/>
<keyword evidence="7" id="KW-0396">Initiation factor</keyword>
<feature type="compositionally biased region" description="Low complexity" evidence="5">
    <location>
        <begin position="333"/>
        <end position="350"/>
    </location>
</feature>
<dbReference type="PROSITE" id="PS00326">
    <property type="entry name" value="TROPOMYOSIN"/>
    <property type="match status" value="1"/>
</dbReference>
<dbReference type="GO" id="GO:0003743">
    <property type="term" value="F:translation initiation factor activity"/>
    <property type="evidence" value="ECO:0007669"/>
    <property type="project" value="UniProtKB-KW"/>
</dbReference>
<evidence type="ECO:0000256" key="4">
    <source>
        <dbReference type="SAM" id="Coils"/>
    </source>
</evidence>
<dbReference type="Proteomes" id="UP000079169">
    <property type="component" value="Unplaced"/>
</dbReference>
<dbReference type="KEGG" id="dci:103506877"/>
<feature type="region of interest" description="Disordered" evidence="5">
    <location>
        <begin position="149"/>
        <end position="175"/>
    </location>
</feature>
<dbReference type="PANTHER" id="PTHR19269">
    <property type="entry name" value="TROPOMYOSIN"/>
    <property type="match status" value="1"/>
</dbReference>
<dbReference type="GeneID" id="103506877"/>
<feature type="compositionally biased region" description="Acidic residues" evidence="5">
    <location>
        <begin position="375"/>
        <end position="386"/>
    </location>
</feature>
<dbReference type="Gene3D" id="1.20.5.170">
    <property type="match status" value="1"/>
</dbReference>
<protein>
    <submittedName>
        <fullName evidence="7">Eukaryotic translation initiation factor 5B isoform X1</fullName>
    </submittedName>
</protein>
<feature type="compositionally biased region" description="Low complexity" evidence="5">
    <location>
        <begin position="248"/>
        <end position="280"/>
    </location>
</feature>
<dbReference type="PaxDb" id="121845-A0A3Q0IMY8"/>
<dbReference type="RefSeq" id="XP_026677664.1">
    <property type="nucleotide sequence ID" value="XM_026821863.1"/>
</dbReference>
<comment type="similarity">
    <text evidence="1 3">Belongs to the tropomyosin family.</text>
</comment>
<dbReference type="AlphaFoldDB" id="A0A3Q0IMY8"/>
<dbReference type="InterPro" id="IPR000533">
    <property type="entry name" value="Tropomyosin"/>
</dbReference>
<evidence type="ECO:0000256" key="2">
    <source>
        <dbReference type="ARBA" id="ARBA00023054"/>
    </source>
</evidence>